<dbReference type="InterPro" id="IPR036047">
    <property type="entry name" value="F-box-like_dom_sf"/>
</dbReference>
<evidence type="ECO:0000256" key="2">
    <source>
        <dbReference type="SAM" id="Phobius"/>
    </source>
</evidence>
<proteinExistence type="predicted"/>
<accession>A0A8E2EI27</accession>
<keyword evidence="2" id="KW-0472">Membrane</keyword>
<evidence type="ECO:0000256" key="1">
    <source>
        <dbReference type="SAM" id="MobiDB-lite"/>
    </source>
</evidence>
<dbReference type="Pfam" id="PF00646">
    <property type="entry name" value="F-box"/>
    <property type="match status" value="1"/>
</dbReference>
<dbReference type="OrthoDB" id="3792649at2759"/>
<feature type="compositionally biased region" description="Polar residues" evidence="1">
    <location>
        <begin position="1"/>
        <end position="13"/>
    </location>
</feature>
<keyword evidence="2" id="KW-1133">Transmembrane helix</keyword>
<dbReference type="InterPro" id="IPR001810">
    <property type="entry name" value="F-box_dom"/>
</dbReference>
<feature type="transmembrane region" description="Helical" evidence="2">
    <location>
        <begin position="63"/>
        <end position="84"/>
    </location>
</feature>
<keyword evidence="5" id="KW-1185">Reference proteome</keyword>
<evidence type="ECO:0000259" key="3">
    <source>
        <dbReference type="PROSITE" id="PS50181"/>
    </source>
</evidence>
<name>A0A8E2EI27_9PEZI</name>
<reference evidence="4 5" key="1">
    <citation type="journal article" date="2016" name="Nat. Commun.">
        <title>Ectomycorrhizal ecology is imprinted in the genome of the dominant symbiotic fungus Cenococcum geophilum.</title>
        <authorList>
            <consortium name="DOE Joint Genome Institute"/>
            <person name="Peter M."/>
            <person name="Kohler A."/>
            <person name="Ohm R.A."/>
            <person name="Kuo A."/>
            <person name="Krutzmann J."/>
            <person name="Morin E."/>
            <person name="Arend M."/>
            <person name="Barry K.W."/>
            <person name="Binder M."/>
            <person name="Choi C."/>
            <person name="Clum A."/>
            <person name="Copeland A."/>
            <person name="Grisel N."/>
            <person name="Haridas S."/>
            <person name="Kipfer T."/>
            <person name="LaButti K."/>
            <person name="Lindquist E."/>
            <person name="Lipzen A."/>
            <person name="Maire R."/>
            <person name="Meier B."/>
            <person name="Mihaltcheva S."/>
            <person name="Molinier V."/>
            <person name="Murat C."/>
            <person name="Poggeler S."/>
            <person name="Quandt C.A."/>
            <person name="Sperisen C."/>
            <person name="Tritt A."/>
            <person name="Tisserant E."/>
            <person name="Crous P.W."/>
            <person name="Henrissat B."/>
            <person name="Nehls U."/>
            <person name="Egli S."/>
            <person name="Spatafora J.W."/>
            <person name="Grigoriev I.V."/>
            <person name="Martin F.M."/>
        </authorList>
    </citation>
    <scope>NUCLEOTIDE SEQUENCE [LARGE SCALE GENOMIC DNA]</scope>
    <source>
        <strain evidence="4 5">CBS 459.81</strain>
    </source>
</reference>
<sequence>MSMNMNQILNNPGENKKRTEIPKHTMVQPNMGSLVARMKVSSFFLFQNDPQLSHYLKIITSDYVTLLLYFVNVSNPIVLILARFPPVMPCLPFLGLRRHLRLIWSLLMLPSSKADRLRHIELQRLDRKNLTHSPLYGLPHELTLNIVNYLSTVEILTLRATTKKFHQLLRNPENIDETEKRRFLNLFSKSLFDRDCRLERAGELQSGTAVCGRCIETHSSSYFTAEQLSLNPEIRACIGWTRVFRICPHRAFPLAELQRKQATGKLWLWKCRNRDCPAMIFPDLSPRSQPYRPRLFRNLSTSAAVTLITFTPQDLPDSGKLLDRMRSSMSRIAMCPHSSSDPKTVRRLCSQIVSDFQWHDASSRYSKSWICHNEHCRSHVSLYRAHSLETGLLSVELSCHRNITAPISLSFLKPTSKEWLCQTSLEIY</sequence>
<evidence type="ECO:0000313" key="4">
    <source>
        <dbReference type="EMBL" id="OCK83983.1"/>
    </source>
</evidence>
<dbReference type="PROSITE" id="PS50181">
    <property type="entry name" value="FBOX"/>
    <property type="match status" value="1"/>
</dbReference>
<dbReference type="EMBL" id="KV744847">
    <property type="protein sequence ID" value="OCK83983.1"/>
    <property type="molecule type" value="Genomic_DNA"/>
</dbReference>
<dbReference type="Proteomes" id="UP000250266">
    <property type="component" value="Unassembled WGS sequence"/>
</dbReference>
<dbReference type="SMART" id="SM00256">
    <property type="entry name" value="FBOX"/>
    <property type="match status" value="1"/>
</dbReference>
<dbReference type="AlphaFoldDB" id="A0A8E2EI27"/>
<gene>
    <name evidence="4" type="ORF">K432DRAFT_152227</name>
</gene>
<feature type="domain" description="F-box" evidence="3">
    <location>
        <begin position="132"/>
        <end position="182"/>
    </location>
</feature>
<protein>
    <recommendedName>
        <fullName evidence="3">F-box domain-containing protein</fullName>
    </recommendedName>
</protein>
<evidence type="ECO:0000313" key="5">
    <source>
        <dbReference type="Proteomes" id="UP000250266"/>
    </source>
</evidence>
<feature type="region of interest" description="Disordered" evidence="1">
    <location>
        <begin position="1"/>
        <end position="20"/>
    </location>
</feature>
<keyword evidence="2" id="KW-0812">Transmembrane</keyword>
<organism evidence="4 5">
    <name type="scientific">Lepidopterella palustris CBS 459.81</name>
    <dbReference type="NCBI Taxonomy" id="1314670"/>
    <lineage>
        <taxon>Eukaryota</taxon>
        <taxon>Fungi</taxon>
        <taxon>Dikarya</taxon>
        <taxon>Ascomycota</taxon>
        <taxon>Pezizomycotina</taxon>
        <taxon>Dothideomycetes</taxon>
        <taxon>Pleosporomycetidae</taxon>
        <taxon>Mytilinidiales</taxon>
        <taxon>Argynnaceae</taxon>
        <taxon>Lepidopterella</taxon>
    </lineage>
</organism>
<dbReference type="SUPFAM" id="SSF81383">
    <property type="entry name" value="F-box domain"/>
    <property type="match status" value="1"/>
</dbReference>